<evidence type="ECO:0000313" key="1">
    <source>
        <dbReference type="EMBL" id="EJF51682.1"/>
    </source>
</evidence>
<organism evidence="1 2">
    <name type="scientific">Schaalia georgiae F0490</name>
    <dbReference type="NCBI Taxonomy" id="1125717"/>
    <lineage>
        <taxon>Bacteria</taxon>
        <taxon>Bacillati</taxon>
        <taxon>Actinomycetota</taxon>
        <taxon>Actinomycetes</taxon>
        <taxon>Actinomycetales</taxon>
        <taxon>Actinomycetaceae</taxon>
        <taxon>Schaalia</taxon>
    </lineage>
</organism>
<evidence type="ECO:0000313" key="2">
    <source>
        <dbReference type="Proteomes" id="UP000004578"/>
    </source>
</evidence>
<dbReference type="AlphaFoldDB" id="J0P2R6"/>
<dbReference type="Proteomes" id="UP000004578">
    <property type="component" value="Unassembled WGS sequence"/>
</dbReference>
<protein>
    <submittedName>
        <fullName evidence="1">Uncharacterized protein</fullName>
    </submittedName>
</protein>
<dbReference type="PATRIC" id="fig|1125717.3.peg.75"/>
<accession>J0P2R6</accession>
<keyword evidence="2" id="KW-1185">Reference proteome</keyword>
<comment type="caution">
    <text evidence="1">The sequence shown here is derived from an EMBL/GenBank/DDBJ whole genome shotgun (WGS) entry which is preliminary data.</text>
</comment>
<name>J0P2R6_9ACTO</name>
<gene>
    <name evidence="1" type="ORF">HMPREF1317_1563</name>
</gene>
<dbReference type="EMBL" id="AKFS01000008">
    <property type="protein sequence ID" value="EJF51682.1"/>
    <property type="molecule type" value="Genomic_DNA"/>
</dbReference>
<proteinExistence type="predicted"/>
<reference evidence="1 2" key="1">
    <citation type="submission" date="2012-05" db="EMBL/GenBank/DDBJ databases">
        <authorList>
            <person name="Harkins D.M."/>
            <person name="Madupu R."/>
            <person name="Durkin A.S."/>
            <person name="Torralba M."/>
            <person name="Methe B."/>
            <person name="Sutton G.G."/>
            <person name="Nelson K.E."/>
        </authorList>
    </citation>
    <scope>NUCLEOTIDE SEQUENCE [LARGE SCALE GENOMIC DNA]</scope>
    <source>
        <strain evidence="1 2">F0490</strain>
    </source>
</reference>
<sequence>MDAAEDIRDQARRLAELADNGSGYSMSRSQMRVHNIALVIVELCGQAIDEVRAGG</sequence>